<dbReference type="EMBL" id="DS113381">
    <property type="protein sequence ID" value="EAY08284.1"/>
    <property type="molecule type" value="Genomic_DNA"/>
</dbReference>
<keyword evidence="3" id="KW-1185">Reference proteome</keyword>
<name>A2EGA5_TRIV3</name>
<reference evidence="2" key="2">
    <citation type="journal article" date="2007" name="Science">
        <title>Draft genome sequence of the sexually transmitted pathogen Trichomonas vaginalis.</title>
        <authorList>
            <person name="Carlton J.M."/>
            <person name="Hirt R.P."/>
            <person name="Silva J.C."/>
            <person name="Delcher A.L."/>
            <person name="Schatz M."/>
            <person name="Zhao Q."/>
            <person name="Wortman J.R."/>
            <person name="Bidwell S.L."/>
            <person name="Alsmark U.C.M."/>
            <person name="Besteiro S."/>
            <person name="Sicheritz-Ponten T."/>
            <person name="Noel C.J."/>
            <person name="Dacks J.B."/>
            <person name="Foster P.G."/>
            <person name="Simillion C."/>
            <person name="Van de Peer Y."/>
            <person name="Miranda-Saavedra D."/>
            <person name="Barton G.J."/>
            <person name="Westrop G.D."/>
            <person name="Mueller S."/>
            <person name="Dessi D."/>
            <person name="Fiori P.L."/>
            <person name="Ren Q."/>
            <person name="Paulsen I."/>
            <person name="Zhang H."/>
            <person name="Bastida-Corcuera F.D."/>
            <person name="Simoes-Barbosa A."/>
            <person name="Brown M.T."/>
            <person name="Hayes R.D."/>
            <person name="Mukherjee M."/>
            <person name="Okumura C.Y."/>
            <person name="Schneider R."/>
            <person name="Smith A.J."/>
            <person name="Vanacova S."/>
            <person name="Villalvazo M."/>
            <person name="Haas B.J."/>
            <person name="Pertea M."/>
            <person name="Feldblyum T.V."/>
            <person name="Utterback T.R."/>
            <person name="Shu C.L."/>
            <person name="Osoegawa K."/>
            <person name="de Jong P.J."/>
            <person name="Hrdy I."/>
            <person name="Horvathova L."/>
            <person name="Zubacova Z."/>
            <person name="Dolezal P."/>
            <person name="Malik S.B."/>
            <person name="Logsdon J.M. Jr."/>
            <person name="Henze K."/>
            <person name="Gupta A."/>
            <person name="Wang C.C."/>
            <person name="Dunne R.L."/>
            <person name="Upcroft J.A."/>
            <person name="Upcroft P."/>
            <person name="White O."/>
            <person name="Salzberg S.L."/>
            <person name="Tang P."/>
            <person name="Chiu C.-H."/>
            <person name="Lee Y.-S."/>
            <person name="Embley T.M."/>
            <person name="Coombs G.H."/>
            <person name="Mottram J.C."/>
            <person name="Tachezy J."/>
            <person name="Fraser-Liggett C.M."/>
            <person name="Johnson P.J."/>
        </authorList>
    </citation>
    <scope>NUCLEOTIDE SEQUENCE [LARGE SCALE GENOMIC DNA]</scope>
    <source>
        <strain evidence="2">G3</strain>
    </source>
</reference>
<accession>A2EGA5</accession>
<evidence type="ECO:0000313" key="2">
    <source>
        <dbReference type="EMBL" id="EAY08284.1"/>
    </source>
</evidence>
<dbReference type="RefSeq" id="XP_001320507.1">
    <property type="nucleotide sequence ID" value="XM_001320472.1"/>
</dbReference>
<dbReference type="VEuPathDB" id="TrichDB:TVAG_401380"/>
<organism evidence="2 3">
    <name type="scientific">Trichomonas vaginalis (strain ATCC PRA-98 / G3)</name>
    <dbReference type="NCBI Taxonomy" id="412133"/>
    <lineage>
        <taxon>Eukaryota</taxon>
        <taxon>Metamonada</taxon>
        <taxon>Parabasalia</taxon>
        <taxon>Trichomonadida</taxon>
        <taxon>Trichomonadidae</taxon>
        <taxon>Trichomonas</taxon>
    </lineage>
</organism>
<dbReference type="Proteomes" id="UP000001542">
    <property type="component" value="Unassembled WGS sequence"/>
</dbReference>
<dbReference type="KEGG" id="tva:4766182"/>
<dbReference type="AlphaFoldDB" id="A2EGA5"/>
<reference evidence="2" key="1">
    <citation type="submission" date="2006-10" db="EMBL/GenBank/DDBJ databases">
        <authorList>
            <person name="Amadeo P."/>
            <person name="Zhao Q."/>
            <person name="Wortman J."/>
            <person name="Fraser-Liggett C."/>
            <person name="Carlton J."/>
        </authorList>
    </citation>
    <scope>NUCLEOTIDE SEQUENCE</scope>
    <source>
        <strain evidence="2">G3</strain>
    </source>
</reference>
<feature type="region of interest" description="Disordered" evidence="1">
    <location>
        <begin position="50"/>
        <end position="69"/>
    </location>
</feature>
<dbReference type="InParanoid" id="A2EGA5"/>
<evidence type="ECO:0000256" key="1">
    <source>
        <dbReference type="SAM" id="MobiDB-lite"/>
    </source>
</evidence>
<evidence type="ECO:0000313" key="3">
    <source>
        <dbReference type="Proteomes" id="UP000001542"/>
    </source>
</evidence>
<protein>
    <submittedName>
        <fullName evidence="2">Uncharacterized protein</fullName>
    </submittedName>
</protein>
<dbReference type="SMR" id="A2EGA5"/>
<proteinExistence type="predicted"/>
<sequence>MNFQSLQDRQELIEEIFDALEELILGRRNGSTDEIEDLLSNMNNNFLTTGPNNKFSNLPRTTKEWSSLSPEEKNKIRSRLLELLEEKKAQLTIEISNLDRIVQENAVER</sequence>
<gene>
    <name evidence="2" type="ORF">TVAG_401380</name>
</gene>
<dbReference type="VEuPathDB" id="TrichDB:TVAGG3_0131420"/>